<keyword evidence="9" id="KW-0862">Zinc</keyword>
<dbReference type="Proteomes" id="UP000036987">
    <property type="component" value="Unassembled WGS sequence"/>
</dbReference>
<evidence type="ECO:0000256" key="8">
    <source>
        <dbReference type="ARBA" id="ARBA00022723"/>
    </source>
</evidence>
<evidence type="ECO:0000256" key="5">
    <source>
        <dbReference type="ARBA" id="ARBA00022478"/>
    </source>
</evidence>
<comment type="caution">
    <text evidence="16">The sequence shown here is derived from an EMBL/GenBank/DDBJ whole genome shotgun (WGS) entry which is preliminary data.</text>
</comment>
<organism evidence="16 17">
    <name type="scientific">Zostera marina</name>
    <name type="common">Eelgrass</name>
    <dbReference type="NCBI Taxonomy" id="29655"/>
    <lineage>
        <taxon>Eukaryota</taxon>
        <taxon>Viridiplantae</taxon>
        <taxon>Streptophyta</taxon>
        <taxon>Embryophyta</taxon>
        <taxon>Tracheophyta</taxon>
        <taxon>Spermatophyta</taxon>
        <taxon>Magnoliopsida</taxon>
        <taxon>Liliopsida</taxon>
        <taxon>Zosteraceae</taxon>
        <taxon>Zostera</taxon>
    </lineage>
</organism>
<evidence type="ECO:0000256" key="1">
    <source>
        <dbReference type="ARBA" id="ARBA00004123"/>
    </source>
</evidence>
<dbReference type="GO" id="GO:0003677">
    <property type="term" value="F:DNA binding"/>
    <property type="evidence" value="ECO:0007669"/>
    <property type="project" value="UniProtKB-KW"/>
</dbReference>
<sequence>MDVRFQHSPCDVSKVKSVQFGILSPEEIRQISVALIEHGETTEKGKPKVGGLSDPRLGTTERKLKCETCMASMAECPGHFGHLELAKPMFHIGFIKTVLTILRCVCFNCSKILANKDDIRFKQALKIRNPKNRLRRIYDVCKGKRICYITDETGGPEEEDVIEFAKKKKGGCGAQQPNITIDGMKIIAEYKISKKKNDNNQEQQINLENTEKKQLLTAEKVLNVLKRITNEDSQRLGFNPEYVRPDWMILQTLPIPPLATRPAVMMNTSNKSESLREGWKL</sequence>
<keyword evidence="7" id="KW-0548">Nucleotidyltransferase</keyword>
<evidence type="ECO:0000256" key="9">
    <source>
        <dbReference type="ARBA" id="ARBA00022833"/>
    </source>
</evidence>
<reference evidence="17" key="1">
    <citation type="journal article" date="2016" name="Nature">
        <title>The genome of the seagrass Zostera marina reveals angiosperm adaptation to the sea.</title>
        <authorList>
            <person name="Olsen J.L."/>
            <person name="Rouze P."/>
            <person name="Verhelst B."/>
            <person name="Lin Y.-C."/>
            <person name="Bayer T."/>
            <person name="Collen J."/>
            <person name="Dattolo E."/>
            <person name="De Paoli E."/>
            <person name="Dittami S."/>
            <person name="Maumus F."/>
            <person name="Michel G."/>
            <person name="Kersting A."/>
            <person name="Lauritano C."/>
            <person name="Lohaus R."/>
            <person name="Toepel M."/>
            <person name="Tonon T."/>
            <person name="Vanneste K."/>
            <person name="Amirebrahimi M."/>
            <person name="Brakel J."/>
            <person name="Bostroem C."/>
            <person name="Chovatia M."/>
            <person name="Grimwood J."/>
            <person name="Jenkins J.W."/>
            <person name="Jueterbock A."/>
            <person name="Mraz A."/>
            <person name="Stam W.T."/>
            <person name="Tice H."/>
            <person name="Bornberg-Bauer E."/>
            <person name="Green P.J."/>
            <person name="Pearson G.A."/>
            <person name="Procaccini G."/>
            <person name="Duarte C.M."/>
            <person name="Schmutz J."/>
            <person name="Reusch T.B.H."/>
            <person name="Van de Peer Y."/>
        </authorList>
    </citation>
    <scope>NUCLEOTIDE SEQUENCE [LARGE SCALE GENOMIC DNA]</scope>
    <source>
        <strain evidence="17">cv. Finnish</strain>
    </source>
</reference>
<dbReference type="PANTHER" id="PTHR19376">
    <property type="entry name" value="DNA-DIRECTED RNA POLYMERASE"/>
    <property type="match status" value="1"/>
</dbReference>
<dbReference type="GO" id="GO:0003899">
    <property type="term" value="F:DNA-directed RNA polymerase activity"/>
    <property type="evidence" value="ECO:0007669"/>
    <property type="project" value="UniProtKB-EC"/>
</dbReference>
<keyword evidence="11" id="KW-0238">DNA-binding</keyword>
<dbReference type="FunFam" id="4.10.860.120:FF:000003">
    <property type="entry name" value="DNA-directed RNA polymerase subunit"/>
    <property type="match status" value="1"/>
</dbReference>
<dbReference type="Gene3D" id="4.10.860.120">
    <property type="entry name" value="RNA polymerase II, clamp domain"/>
    <property type="match status" value="1"/>
</dbReference>
<dbReference type="OrthoDB" id="602474at2759"/>
<evidence type="ECO:0000256" key="14">
    <source>
        <dbReference type="ARBA" id="ARBA00073930"/>
    </source>
</evidence>
<evidence type="ECO:0000256" key="12">
    <source>
        <dbReference type="ARBA" id="ARBA00023163"/>
    </source>
</evidence>
<gene>
    <name evidence="16" type="ORF">ZOSMA_49G00380</name>
</gene>
<dbReference type="GO" id="GO:0006351">
    <property type="term" value="P:DNA-templated transcription"/>
    <property type="evidence" value="ECO:0007669"/>
    <property type="project" value="InterPro"/>
</dbReference>
<evidence type="ECO:0000256" key="2">
    <source>
        <dbReference type="ARBA" id="ARBA00006460"/>
    </source>
</evidence>
<accession>A0A0K9NZ14</accession>
<dbReference type="PANTHER" id="PTHR19376:SF37">
    <property type="entry name" value="DNA-DIRECTED RNA POLYMERASE II SUBUNIT RPB1"/>
    <property type="match status" value="1"/>
</dbReference>
<dbReference type="InterPro" id="IPR007080">
    <property type="entry name" value="RNA_pol_Rpb1_1"/>
</dbReference>
<protein>
    <recommendedName>
        <fullName evidence="4">DNA-directed RNA polymerase II subunit RPB1</fullName>
        <ecNumber evidence="3">2.7.7.6</ecNumber>
    </recommendedName>
    <alternativeName>
        <fullName evidence="14">DNA-directed RNA polymerase II subunit rpb1</fullName>
    </alternativeName>
</protein>
<comment type="catalytic activity">
    <reaction evidence="13">
        <text>RNA(n) + a ribonucleoside 5'-triphosphate = RNA(n+1) + diphosphate</text>
        <dbReference type="Rhea" id="RHEA:21248"/>
        <dbReference type="Rhea" id="RHEA-COMP:14527"/>
        <dbReference type="Rhea" id="RHEA-COMP:17342"/>
        <dbReference type="ChEBI" id="CHEBI:33019"/>
        <dbReference type="ChEBI" id="CHEBI:61557"/>
        <dbReference type="ChEBI" id="CHEBI:140395"/>
        <dbReference type="EC" id="2.7.7.6"/>
    </reaction>
</comment>
<keyword evidence="17" id="KW-1185">Reference proteome</keyword>
<dbReference type="GO" id="GO:0005634">
    <property type="term" value="C:nucleus"/>
    <property type="evidence" value="ECO:0007669"/>
    <property type="project" value="UniProtKB-SubCell"/>
</dbReference>
<keyword evidence="5 16" id="KW-0240">DNA-directed RNA polymerase</keyword>
<dbReference type="Pfam" id="PF04997">
    <property type="entry name" value="RNA_pol_Rpb1_1"/>
    <property type="match status" value="1"/>
</dbReference>
<evidence type="ECO:0000256" key="4">
    <source>
        <dbReference type="ARBA" id="ARBA00016625"/>
    </source>
</evidence>
<evidence type="ECO:0000313" key="17">
    <source>
        <dbReference type="Proteomes" id="UP000036987"/>
    </source>
</evidence>
<dbReference type="InterPro" id="IPR045867">
    <property type="entry name" value="DNA-dir_RpoC_beta_prime"/>
</dbReference>
<evidence type="ECO:0000259" key="15">
    <source>
        <dbReference type="Pfam" id="PF04997"/>
    </source>
</evidence>
<evidence type="ECO:0000256" key="13">
    <source>
        <dbReference type="ARBA" id="ARBA00048552"/>
    </source>
</evidence>
<dbReference type="EC" id="2.7.7.6" evidence="3"/>
<evidence type="ECO:0000256" key="6">
    <source>
        <dbReference type="ARBA" id="ARBA00022679"/>
    </source>
</evidence>
<dbReference type="GO" id="GO:0046872">
    <property type="term" value="F:metal ion binding"/>
    <property type="evidence" value="ECO:0007669"/>
    <property type="project" value="UniProtKB-KW"/>
</dbReference>
<comment type="similarity">
    <text evidence="2">Belongs to the RNA polymerase beta' chain family.</text>
</comment>
<keyword evidence="10" id="KW-0460">Magnesium</keyword>
<keyword evidence="8" id="KW-0479">Metal-binding</keyword>
<name>A0A0K9NZ14_ZOSMR</name>
<evidence type="ECO:0000256" key="7">
    <source>
        <dbReference type="ARBA" id="ARBA00022695"/>
    </source>
</evidence>
<evidence type="ECO:0000256" key="10">
    <source>
        <dbReference type="ARBA" id="ARBA00022842"/>
    </source>
</evidence>
<keyword evidence="12" id="KW-0804">Transcription</keyword>
<evidence type="ECO:0000256" key="11">
    <source>
        <dbReference type="ARBA" id="ARBA00023125"/>
    </source>
</evidence>
<dbReference type="EMBL" id="LFYR01001429">
    <property type="protein sequence ID" value="KMZ61969.1"/>
    <property type="molecule type" value="Genomic_DNA"/>
</dbReference>
<dbReference type="InterPro" id="IPR044893">
    <property type="entry name" value="RNA_pol_Rpb1_clamp_domain"/>
</dbReference>
<evidence type="ECO:0000313" key="16">
    <source>
        <dbReference type="EMBL" id="KMZ61969.1"/>
    </source>
</evidence>
<comment type="subcellular location">
    <subcellularLocation>
        <location evidence="1">Nucleus</location>
    </subcellularLocation>
</comment>
<proteinExistence type="inferred from homology"/>
<feature type="domain" description="RNA polymerase Rpb1" evidence="15">
    <location>
        <begin position="13"/>
        <end position="274"/>
    </location>
</feature>
<evidence type="ECO:0000256" key="3">
    <source>
        <dbReference type="ARBA" id="ARBA00012418"/>
    </source>
</evidence>
<dbReference type="SUPFAM" id="SSF64484">
    <property type="entry name" value="beta and beta-prime subunits of DNA dependent RNA-polymerase"/>
    <property type="match status" value="1"/>
</dbReference>
<dbReference type="OMA" id="ICERDER"/>
<dbReference type="AlphaFoldDB" id="A0A0K9NZ14"/>
<keyword evidence="6" id="KW-0808">Transferase</keyword>
<dbReference type="GO" id="GO:0000428">
    <property type="term" value="C:DNA-directed RNA polymerase complex"/>
    <property type="evidence" value="ECO:0007669"/>
    <property type="project" value="UniProtKB-KW"/>
</dbReference>
<dbReference type="STRING" id="29655.A0A0K9NZ14"/>